<dbReference type="PANTHER" id="PTHR11373">
    <property type="entry name" value="DEOXYNUCLEOSIDE TRIPHOSPHATE TRIPHOSPHOHYDROLASE"/>
    <property type="match status" value="1"/>
</dbReference>
<dbReference type="Pfam" id="PF01966">
    <property type="entry name" value="HD"/>
    <property type="match status" value="1"/>
</dbReference>
<name>A0A2H1EFK2_9ARCH</name>
<dbReference type="PANTHER" id="PTHR11373:SF4">
    <property type="entry name" value="DEOXYNUCLEOSIDE TRIPHOSPHATE TRIPHOSPHOHYDROLASE SAMHD1"/>
    <property type="match status" value="1"/>
</dbReference>
<organism evidence="2 3">
    <name type="scientific">Nitrosotalea sinensis</name>
    <dbReference type="NCBI Taxonomy" id="1499975"/>
    <lineage>
        <taxon>Archaea</taxon>
        <taxon>Nitrososphaerota</taxon>
        <taxon>Nitrososphaeria</taxon>
        <taxon>Nitrosotaleales</taxon>
        <taxon>Nitrosotaleaceae</taxon>
        <taxon>Nitrosotalea</taxon>
    </lineage>
</organism>
<keyword evidence="2" id="KW-0378">Hydrolase</keyword>
<keyword evidence="3" id="KW-1185">Reference proteome</keyword>
<dbReference type="SMART" id="SM00471">
    <property type="entry name" value="HDc"/>
    <property type="match status" value="1"/>
</dbReference>
<accession>A0A2H1EFK2</accession>
<feature type="domain" description="HD" evidence="1">
    <location>
        <begin position="54"/>
        <end position="172"/>
    </location>
</feature>
<evidence type="ECO:0000313" key="3">
    <source>
        <dbReference type="Proteomes" id="UP000232412"/>
    </source>
</evidence>
<dbReference type="InterPro" id="IPR006674">
    <property type="entry name" value="HD_domain"/>
</dbReference>
<dbReference type="Gene3D" id="1.10.3210.10">
    <property type="entry name" value="Hypothetical protein af1432"/>
    <property type="match status" value="1"/>
</dbReference>
<dbReference type="PROSITE" id="PS51831">
    <property type="entry name" value="HD"/>
    <property type="match status" value="1"/>
</dbReference>
<protein>
    <submittedName>
        <fullName evidence="2">Putative dGTPase</fullName>
        <ecNumber evidence="2">3.1.5.1</ecNumber>
    </submittedName>
</protein>
<dbReference type="AlphaFoldDB" id="A0A2H1EFK2"/>
<dbReference type="EC" id="3.1.5.1" evidence="2"/>
<gene>
    <name evidence="2" type="ORF">NSIN_20170</name>
</gene>
<dbReference type="GO" id="GO:0006203">
    <property type="term" value="P:dGTP catabolic process"/>
    <property type="evidence" value="ECO:0007669"/>
    <property type="project" value="TreeGrafter"/>
</dbReference>
<dbReference type="GO" id="GO:0008832">
    <property type="term" value="F:dGTPase activity"/>
    <property type="evidence" value="ECO:0007669"/>
    <property type="project" value="UniProtKB-EC"/>
</dbReference>
<dbReference type="OrthoDB" id="8895at2157"/>
<sequence>MAKKYVQIVDPIHDFITVYSHELGLVDSPIFQRLRRIRQLAGAHLVYPGAQHSRFEHSLGTMHVAGQAASILKEKGYLSSDDYENIRMAALLHDIGHGPFSHLFEEVLQKNKTISHEEIGKKIILESEIGDIINKSGFDKKFLSNLAFGNSKYQFMNEIISGGLSADMMDYLLRDGYFTGAEHAKIDFMRIIHSLDVHEKKLSLAKSALYSFESMMISRYQMFKAVYFHKTVRSAEVMLIQSMLLADKELELATDDIKKYVQMTDEFVISKLVSLEPKDADLKRARQLAIEYQERKLLKCVYEKIFTRPRMNQVNTDELQNRIAKKAQVNKCEVFIDISKTPSIPLSPSKTESKSIILATKKGEGPKESYELPISEIPLVSAISGFMDMLRVYTRQQFRKKVEIAANVILGENI</sequence>
<dbReference type="Proteomes" id="UP000232412">
    <property type="component" value="Unassembled WGS sequence"/>
</dbReference>
<dbReference type="EMBL" id="FRFC01000003">
    <property type="protein sequence ID" value="SHO43820.1"/>
    <property type="molecule type" value="Genomic_DNA"/>
</dbReference>
<dbReference type="NCBIfam" id="TIGR00277">
    <property type="entry name" value="HDIG"/>
    <property type="match status" value="1"/>
</dbReference>
<proteinExistence type="predicted"/>
<dbReference type="CDD" id="cd00077">
    <property type="entry name" value="HDc"/>
    <property type="match status" value="1"/>
</dbReference>
<dbReference type="InterPro" id="IPR003607">
    <property type="entry name" value="HD/PDEase_dom"/>
</dbReference>
<dbReference type="InterPro" id="IPR050135">
    <property type="entry name" value="dGTPase-like"/>
</dbReference>
<dbReference type="SUPFAM" id="SSF109604">
    <property type="entry name" value="HD-domain/PDEase-like"/>
    <property type="match status" value="1"/>
</dbReference>
<evidence type="ECO:0000259" key="1">
    <source>
        <dbReference type="PROSITE" id="PS51831"/>
    </source>
</evidence>
<dbReference type="Pfam" id="PF19276">
    <property type="entry name" value="HD_assoc_2"/>
    <property type="match status" value="1"/>
</dbReference>
<dbReference type="InterPro" id="IPR045509">
    <property type="entry name" value="HD_assoc_2"/>
</dbReference>
<dbReference type="InterPro" id="IPR006675">
    <property type="entry name" value="HDIG_dom"/>
</dbReference>
<dbReference type="RefSeq" id="WP_101009975.1">
    <property type="nucleotide sequence ID" value="NZ_FRFC01000003.1"/>
</dbReference>
<evidence type="ECO:0000313" key="2">
    <source>
        <dbReference type="EMBL" id="SHO43820.1"/>
    </source>
</evidence>
<reference evidence="3" key="1">
    <citation type="submission" date="2016-12" db="EMBL/GenBank/DDBJ databases">
        <authorList>
            <person name="Herbold C."/>
        </authorList>
    </citation>
    <scope>NUCLEOTIDE SEQUENCE [LARGE SCALE GENOMIC DNA]</scope>
</reference>